<gene>
    <name evidence="1" type="ORF">D7Z96_00425</name>
</gene>
<proteinExistence type="predicted"/>
<dbReference type="AlphaFoldDB" id="A0A3B0G5J1"/>
<comment type="caution">
    <text evidence="1">The sequence shown here is derived from an EMBL/GenBank/DDBJ whole genome shotgun (WGS) entry which is preliminary data.</text>
</comment>
<protein>
    <submittedName>
        <fullName evidence="1">Uncharacterized protein</fullName>
    </submittedName>
</protein>
<evidence type="ECO:0000313" key="2">
    <source>
        <dbReference type="Proteomes" id="UP000273159"/>
    </source>
</evidence>
<evidence type="ECO:0000313" key="1">
    <source>
        <dbReference type="EMBL" id="RKO27440.1"/>
    </source>
</evidence>
<reference evidence="2" key="2">
    <citation type="submission" date="2018-10" db="EMBL/GenBank/DDBJ databases">
        <authorList>
            <person name="Wang Y."/>
            <person name="Wang J."/>
            <person name="Yang X."/>
            <person name="Wang Z."/>
            <person name="Huang Y."/>
        </authorList>
    </citation>
    <scope>NUCLEOTIDE SEQUENCE [LARGE SCALE GENOMIC DNA]</scope>
    <source>
        <strain evidence="2">J015</strain>
    </source>
</reference>
<name>A0A3B0G5J1_PSEPS</name>
<dbReference type="Proteomes" id="UP000273159">
    <property type="component" value="Unassembled WGS sequence"/>
</dbReference>
<accession>A0A3B0G5J1</accession>
<reference evidence="1 2" key="1">
    <citation type="submission" date="2018-10" db="EMBL/GenBank/DDBJ databases">
        <title>Genome-guide identification and characterization of bacteria that degrade polycyclic aromatic hydrocarbons and resist hexavalent chromium simultaneously.</title>
        <authorList>
            <person name="Feng H."/>
        </authorList>
    </citation>
    <scope>NUCLEOTIDE SEQUENCE [LARGE SCALE GENOMIC DNA]</scope>
    <source>
        <strain evidence="1 2">J015</strain>
    </source>
</reference>
<sequence>MVVGPNDLLSEWVAAQITDIDPDWKTVGVLEFDWSGPEPLTTDDLGAVAPLRLTHHSWKGRLSHANCDWVLPRSYRVLGRLPLVHNQSSNSYTSRWRLGDQLARQRAWDRGDHDWQDPGALELSPADLEQALNDGASVQNAVSSLKVAGLSEVDGARLTAIFPNLISLTLDGSLGQFTNAGELNRLRSLKNLFISELFGMTKADCLLPGEVPDLEYLALDSVPSEYALAMGARWRSEVFNGTSVTISKARKPEWVKENLENPLRDWDGREHISAARFKKAVEQFKKTRREVLAVVGPQQDESTLARLTDLGREYALAFNRLDGRSPFIETEEREELFAALNTVLTDLELALSRSLVAERSAILSGVEGARDW</sequence>
<dbReference type="EMBL" id="RBNH01000001">
    <property type="protein sequence ID" value="RKO27440.1"/>
    <property type="molecule type" value="Genomic_DNA"/>
</dbReference>
<organism evidence="1 2">
    <name type="scientific">Pseudarthrobacter phenanthrenivorans</name>
    <name type="common">Arthrobacter phenanthrenivorans</name>
    <dbReference type="NCBI Taxonomy" id="361575"/>
    <lineage>
        <taxon>Bacteria</taxon>
        <taxon>Bacillati</taxon>
        <taxon>Actinomycetota</taxon>
        <taxon>Actinomycetes</taxon>
        <taxon>Micrococcales</taxon>
        <taxon>Micrococcaceae</taxon>
        <taxon>Pseudarthrobacter</taxon>
    </lineage>
</organism>